<dbReference type="GO" id="GO:0000379">
    <property type="term" value="P:tRNA-type intron splice site recognition and cleavage"/>
    <property type="evidence" value="ECO:0007669"/>
    <property type="project" value="TreeGrafter"/>
</dbReference>
<evidence type="ECO:0000313" key="5">
    <source>
        <dbReference type="EMBL" id="KAG0575781.1"/>
    </source>
</evidence>
<protein>
    <recommendedName>
        <fullName evidence="4">tRNA-splicing endonuclease subunit Sen54 N-terminal domain-containing protein</fullName>
    </recommendedName>
</protein>
<dbReference type="GO" id="GO:0000214">
    <property type="term" value="C:tRNA-intron endonuclease complex"/>
    <property type="evidence" value="ECO:0007669"/>
    <property type="project" value="TreeGrafter"/>
</dbReference>
<reference evidence="5" key="1">
    <citation type="submission" date="2020-06" db="EMBL/GenBank/DDBJ databases">
        <title>WGS assembly of Ceratodon purpureus strain R40.</title>
        <authorList>
            <person name="Carey S.B."/>
            <person name="Jenkins J."/>
            <person name="Shu S."/>
            <person name="Lovell J.T."/>
            <person name="Sreedasyam A."/>
            <person name="Maumus F."/>
            <person name="Tiley G.P."/>
            <person name="Fernandez-Pozo N."/>
            <person name="Barry K."/>
            <person name="Chen C."/>
            <person name="Wang M."/>
            <person name="Lipzen A."/>
            <person name="Daum C."/>
            <person name="Saski C.A."/>
            <person name="Payton A.C."/>
            <person name="Mcbreen J.C."/>
            <person name="Conrad R.E."/>
            <person name="Kollar L.M."/>
            <person name="Olsson S."/>
            <person name="Huttunen S."/>
            <person name="Landis J.B."/>
            <person name="Wickett N.J."/>
            <person name="Johnson M.G."/>
            <person name="Rensing S.A."/>
            <person name="Grimwood J."/>
            <person name="Schmutz J."/>
            <person name="Mcdaniel S.F."/>
        </authorList>
    </citation>
    <scope>NUCLEOTIDE SEQUENCE</scope>
    <source>
        <strain evidence="5">R40</strain>
    </source>
</reference>
<dbReference type="InterPro" id="IPR024336">
    <property type="entry name" value="tRNA_splic_suSen54_N"/>
</dbReference>
<name>A0A8T0HYP6_CERPU</name>
<feature type="region of interest" description="Disordered" evidence="3">
    <location>
        <begin position="1"/>
        <end position="20"/>
    </location>
</feature>
<dbReference type="PANTHER" id="PTHR21027">
    <property type="entry name" value="TRNA-SPLICING ENDONUCLEASE SUBUNIT SEN54"/>
    <property type="match status" value="1"/>
</dbReference>
<dbReference type="PANTHER" id="PTHR21027:SF1">
    <property type="entry name" value="TRNA-SPLICING ENDONUCLEASE SUBUNIT SEN54"/>
    <property type="match status" value="1"/>
</dbReference>
<evidence type="ECO:0000313" key="6">
    <source>
        <dbReference type="Proteomes" id="UP000822688"/>
    </source>
</evidence>
<dbReference type="Proteomes" id="UP000822688">
    <property type="component" value="Chromosome 5"/>
</dbReference>
<sequence length="309" mass="34378">MVSVGSDYSSDESGSNELSEDDSYEVSLRYGVTSDTRLRFRKDMSVAQWDADRGTAEVVVKKGKSWTVTGFTRRSQHFAFIEEVVFMVEQGSLELREGDRVINLLEAYSLVSSPLYGCSWDNYQVYSYLRKLGYIVGRHNVLWTLSKKRPPVLPAQLENLTVQFAEVEVSDGAQHDDGICEMLSEVSLQSERVQSKTASGSETVAELPAMSSSDGASEVRTIKELQDPKSRSSGLTLMYDVHLPDGRFKKSSPGIPAFSLCSASRHPPHRSEVRALEQSVVGRRVKFTSVICDHVTIYSFDAVELPTLP</sequence>
<dbReference type="EMBL" id="CM026425">
    <property type="protein sequence ID" value="KAG0575781.1"/>
    <property type="molecule type" value="Genomic_DNA"/>
</dbReference>
<proteinExistence type="inferred from homology"/>
<evidence type="ECO:0000259" key="4">
    <source>
        <dbReference type="Pfam" id="PF12928"/>
    </source>
</evidence>
<keyword evidence="2" id="KW-0819">tRNA processing</keyword>
<comment type="caution">
    <text evidence="5">The sequence shown here is derived from an EMBL/GenBank/DDBJ whole genome shotgun (WGS) entry which is preliminary data.</text>
</comment>
<evidence type="ECO:0000256" key="1">
    <source>
        <dbReference type="ARBA" id="ARBA00005736"/>
    </source>
</evidence>
<dbReference type="InterPro" id="IPR024337">
    <property type="entry name" value="tRNA_splic_suSen54"/>
</dbReference>
<feature type="domain" description="tRNA-splicing endonuclease subunit Sen54 N-terminal" evidence="4">
    <location>
        <begin position="32"/>
        <end position="96"/>
    </location>
</feature>
<evidence type="ECO:0000256" key="2">
    <source>
        <dbReference type="ARBA" id="ARBA00022694"/>
    </source>
</evidence>
<organism evidence="5 6">
    <name type="scientific">Ceratodon purpureus</name>
    <name type="common">Fire moss</name>
    <name type="synonym">Dicranum purpureum</name>
    <dbReference type="NCBI Taxonomy" id="3225"/>
    <lineage>
        <taxon>Eukaryota</taxon>
        <taxon>Viridiplantae</taxon>
        <taxon>Streptophyta</taxon>
        <taxon>Embryophyta</taxon>
        <taxon>Bryophyta</taxon>
        <taxon>Bryophytina</taxon>
        <taxon>Bryopsida</taxon>
        <taxon>Dicranidae</taxon>
        <taxon>Pseudoditrichales</taxon>
        <taxon>Ditrichaceae</taxon>
        <taxon>Ceratodon</taxon>
    </lineage>
</organism>
<gene>
    <name evidence="5" type="ORF">KC19_5G030500</name>
</gene>
<feature type="compositionally biased region" description="Polar residues" evidence="3">
    <location>
        <begin position="1"/>
        <end position="17"/>
    </location>
</feature>
<feature type="region of interest" description="Disordered" evidence="3">
    <location>
        <begin position="191"/>
        <end position="210"/>
    </location>
</feature>
<comment type="similarity">
    <text evidence="1">Belongs to the SEN54 family.</text>
</comment>
<dbReference type="Pfam" id="PF12928">
    <property type="entry name" value="tRNA_int_end_N2"/>
    <property type="match status" value="1"/>
</dbReference>
<feature type="compositionally biased region" description="Polar residues" evidence="3">
    <location>
        <begin position="191"/>
        <end position="202"/>
    </location>
</feature>
<dbReference type="AlphaFoldDB" id="A0A8T0HYP6"/>
<accession>A0A8T0HYP6</accession>
<evidence type="ECO:0000256" key="3">
    <source>
        <dbReference type="SAM" id="MobiDB-lite"/>
    </source>
</evidence>
<keyword evidence="6" id="KW-1185">Reference proteome</keyword>